<dbReference type="Gene3D" id="3.40.50.300">
    <property type="entry name" value="P-loop containing nucleotide triphosphate hydrolases"/>
    <property type="match status" value="1"/>
</dbReference>
<sequence length="301" mass="33364">MSISLKEKFELCQAYGETLETIGKAIGKGGGTVSGVINGKYASSKAELYETAIEAYLDRVLAANAEKKEAKTPKSEVWLSTAQEKIRDRIFKMNGSNLSFFELILGESGMGKTFLLEMTAHELDGVYVKARKSLSASAFMSLLLRAIGEKPSGNMDDKFEAFCEAITQSKTRLIIVDEADLFVKDNDLTFERKFELLREIYEYGKRNNLGIAVIAVGLGVLKKRIDKLGGYLQSRLTYSPEMVLSRDELIKIGQMNGIEGEIAEFLAEGDNARLYEKTSLNLALGYEAKVAANLVYQTRRA</sequence>
<dbReference type="InterPro" id="IPR027417">
    <property type="entry name" value="P-loop_NTPase"/>
</dbReference>
<dbReference type="Proteomes" id="UP000016627">
    <property type="component" value="Unassembled WGS sequence"/>
</dbReference>
<dbReference type="RefSeq" id="WP_021090300.1">
    <property type="nucleotide sequence ID" value="NZ_ANNI01000001.1"/>
</dbReference>
<name>U2F9F9_9BACT</name>
<protein>
    <recommendedName>
        <fullName evidence="1">ORC1/DEAH AAA+ ATPase domain-containing protein</fullName>
    </recommendedName>
</protein>
<dbReference type="eggNOG" id="COG2842">
    <property type="taxonomic scope" value="Bacteria"/>
</dbReference>
<accession>U2F9F9</accession>
<gene>
    <name evidence="2" type="ORF">ATCC51562_1110</name>
</gene>
<reference evidence="2 3" key="1">
    <citation type="journal article" date="2013" name="BMC Genomics">
        <title>Comparative genomics of Campylobacter concisus isolates reveals genetic diversity and provides insights into disease association.</title>
        <authorList>
            <person name="Deshpande N.P."/>
            <person name="Kaakoush N.O."/>
            <person name="Wilkins M.R."/>
            <person name="Mitchell H.M."/>
        </authorList>
    </citation>
    <scope>NUCLEOTIDE SEQUENCE [LARGE SCALE GENOMIC DNA]</scope>
    <source>
        <strain evidence="2 3">ATCC 51562</strain>
    </source>
</reference>
<dbReference type="PATRIC" id="fig|1242969.3.peg.85"/>
<feature type="domain" description="ORC1/DEAH AAA+ ATPase" evidence="1">
    <location>
        <begin position="103"/>
        <end position="217"/>
    </location>
</feature>
<evidence type="ECO:0000259" key="1">
    <source>
        <dbReference type="Pfam" id="PF13401"/>
    </source>
</evidence>
<proteinExistence type="predicted"/>
<dbReference type="EMBL" id="ANNI01000001">
    <property type="protein sequence ID" value="ERJ26952.1"/>
    <property type="molecule type" value="Genomic_DNA"/>
</dbReference>
<dbReference type="AlphaFoldDB" id="U2F9F9"/>
<dbReference type="GO" id="GO:0016887">
    <property type="term" value="F:ATP hydrolysis activity"/>
    <property type="evidence" value="ECO:0007669"/>
    <property type="project" value="InterPro"/>
</dbReference>
<comment type="caution">
    <text evidence="2">The sequence shown here is derived from an EMBL/GenBank/DDBJ whole genome shotgun (WGS) entry which is preliminary data.</text>
</comment>
<dbReference type="InterPro" id="IPR049945">
    <property type="entry name" value="AAA_22"/>
</dbReference>
<organism evidence="2 3">
    <name type="scientific">Campylobacter concisus ATCC 51562</name>
    <dbReference type="NCBI Taxonomy" id="1242969"/>
    <lineage>
        <taxon>Bacteria</taxon>
        <taxon>Pseudomonadati</taxon>
        <taxon>Campylobacterota</taxon>
        <taxon>Epsilonproteobacteria</taxon>
        <taxon>Campylobacterales</taxon>
        <taxon>Campylobacteraceae</taxon>
        <taxon>Campylobacter</taxon>
    </lineage>
</organism>
<evidence type="ECO:0000313" key="3">
    <source>
        <dbReference type="Proteomes" id="UP000016627"/>
    </source>
</evidence>
<dbReference type="SUPFAM" id="SSF52540">
    <property type="entry name" value="P-loop containing nucleoside triphosphate hydrolases"/>
    <property type="match status" value="1"/>
</dbReference>
<evidence type="ECO:0000313" key="2">
    <source>
        <dbReference type="EMBL" id="ERJ26952.1"/>
    </source>
</evidence>
<dbReference type="Pfam" id="PF13401">
    <property type="entry name" value="AAA_22"/>
    <property type="match status" value="1"/>
</dbReference>